<organism evidence="1 2">
    <name type="scientific">Rahnella sikkimica</name>
    <dbReference type="NCBI Taxonomy" id="1805933"/>
    <lineage>
        <taxon>Bacteria</taxon>
        <taxon>Pseudomonadati</taxon>
        <taxon>Pseudomonadota</taxon>
        <taxon>Gammaproteobacteria</taxon>
        <taxon>Enterobacterales</taxon>
        <taxon>Yersiniaceae</taxon>
        <taxon>Rahnella</taxon>
    </lineage>
</organism>
<evidence type="ECO:0000313" key="1">
    <source>
        <dbReference type="EMBL" id="AVF37362.1"/>
    </source>
</evidence>
<keyword evidence="2" id="KW-1185">Reference proteome</keyword>
<reference evidence="2" key="1">
    <citation type="submission" date="2017-01" db="EMBL/GenBank/DDBJ databases">
        <title>Genome sequence of Rouxiella sp. ERMR1:05.</title>
        <authorList>
            <person name="Kumar R."/>
            <person name="Singh D."/>
            <person name="Kumar S."/>
        </authorList>
    </citation>
    <scope>NUCLEOTIDE SEQUENCE [LARGE SCALE GENOMIC DNA]</scope>
    <source>
        <strain evidence="2">ERMR1:05</strain>
    </source>
</reference>
<dbReference type="KEGG" id="rox:BV494_05245"/>
<gene>
    <name evidence="1" type="ORF">BV494_05245</name>
</gene>
<dbReference type="EMBL" id="CP019062">
    <property type="protein sequence ID" value="AVF37362.1"/>
    <property type="molecule type" value="Genomic_DNA"/>
</dbReference>
<dbReference type="OrthoDB" id="6402870at2"/>
<sequence>MIMFTTFFGLASLPVKANDSSVLGKACKAAVASVFGRDHKSMKLDKIEGDVAFVHYIRSSDHSLWAVKCKLDGDRVIWASNNPDDSKRWRTDPLDDVVKYSIEDTMLTITQEYTDGSSSNDEYKLSGL</sequence>
<proteinExistence type="predicted"/>
<dbReference type="AlphaFoldDB" id="A0A2L1UWM2"/>
<dbReference type="Proteomes" id="UP000239197">
    <property type="component" value="Chromosome"/>
</dbReference>
<name>A0A2L1UWM2_9GAMM</name>
<protein>
    <submittedName>
        <fullName evidence="1">Uncharacterized protein</fullName>
    </submittedName>
</protein>
<evidence type="ECO:0000313" key="2">
    <source>
        <dbReference type="Proteomes" id="UP000239197"/>
    </source>
</evidence>
<accession>A0A2L1UWM2</accession>